<dbReference type="SUPFAM" id="SSF52374">
    <property type="entry name" value="Nucleotidylyl transferase"/>
    <property type="match status" value="1"/>
</dbReference>
<keyword evidence="4 10" id="KW-0436">Ligase</keyword>
<dbReference type="Gene3D" id="1.10.240.10">
    <property type="entry name" value="Tyrosyl-Transfer RNA Synthetase"/>
    <property type="match status" value="1"/>
</dbReference>
<evidence type="ECO:0000256" key="5">
    <source>
        <dbReference type="ARBA" id="ARBA00022741"/>
    </source>
</evidence>
<dbReference type="PRINTS" id="PR01039">
    <property type="entry name" value="TRNASYNTHTRP"/>
</dbReference>
<proteinExistence type="inferred from homology"/>
<protein>
    <recommendedName>
        <fullName evidence="3">tryptophan--tRNA ligase</fullName>
        <ecNumber evidence="3">6.1.1.2</ecNumber>
    </recommendedName>
    <alternativeName>
        <fullName evidence="9">Tryptophanyl-tRNA synthetase</fullName>
    </alternativeName>
</protein>
<dbReference type="EC" id="6.1.1.2" evidence="3"/>
<dbReference type="GO" id="GO:0070183">
    <property type="term" value="P:mitochondrial tryptophanyl-tRNA aminoacylation"/>
    <property type="evidence" value="ECO:0007669"/>
    <property type="project" value="TreeGrafter"/>
</dbReference>
<comment type="caution">
    <text evidence="11">The sequence shown here is derived from an EMBL/GenBank/DDBJ whole genome shotgun (WGS) entry which is preliminary data.</text>
</comment>
<comment type="similarity">
    <text evidence="2 10">Belongs to the class-I aminoacyl-tRNA synthetase family.</text>
</comment>
<dbReference type="GO" id="GO:0005524">
    <property type="term" value="F:ATP binding"/>
    <property type="evidence" value="ECO:0007669"/>
    <property type="project" value="UniProtKB-KW"/>
</dbReference>
<evidence type="ECO:0000256" key="10">
    <source>
        <dbReference type="RuleBase" id="RU363036"/>
    </source>
</evidence>
<reference evidence="11 12" key="1">
    <citation type="submission" date="2019-03" db="EMBL/GenBank/DDBJ databases">
        <title>An improved genome assembly of the fluke Schistosoma japonicum.</title>
        <authorList>
            <person name="Hu W."/>
            <person name="Luo F."/>
            <person name="Yin M."/>
            <person name="Mo X."/>
            <person name="Sun C."/>
            <person name="Wu Q."/>
            <person name="Zhu B."/>
            <person name="Xiang M."/>
            <person name="Wang J."/>
            <person name="Wang Y."/>
            <person name="Zhang T."/>
            <person name="Xu B."/>
            <person name="Zheng H."/>
            <person name="Feng Z."/>
        </authorList>
    </citation>
    <scope>NUCLEOTIDE SEQUENCE [LARGE SCALE GENOMIC DNA]</scope>
    <source>
        <strain evidence="11">HuSjv2</strain>
        <tissue evidence="11">Worms</tissue>
    </source>
</reference>
<dbReference type="Gene3D" id="3.40.50.620">
    <property type="entry name" value="HUPs"/>
    <property type="match status" value="1"/>
</dbReference>
<evidence type="ECO:0000256" key="6">
    <source>
        <dbReference type="ARBA" id="ARBA00022840"/>
    </source>
</evidence>
<comment type="subcellular location">
    <subcellularLocation>
        <location evidence="1">Mitochondrion</location>
    </subcellularLocation>
</comment>
<keyword evidence="8 10" id="KW-0030">Aminoacyl-tRNA synthetase</keyword>
<organism evidence="11 12">
    <name type="scientific">Schistosoma japonicum</name>
    <name type="common">Blood fluke</name>
    <dbReference type="NCBI Taxonomy" id="6182"/>
    <lineage>
        <taxon>Eukaryota</taxon>
        <taxon>Metazoa</taxon>
        <taxon>Spiralia</taxon>
        <taxon>Lophotrochozoa</taxon>
        <taxon>Platyhelminthes</taxon>
        <taxon>Trematoda</taxon>
        <taxon>Digenea</taxon>
        <taxon>Strigeidida</taxon>
        <taxon>Schistosomatoidea</taxon>
        <taxon>Schistosomatidae</taxon>
        <taxon>Schistosoma</taxon>
    </lineage>
</organism>
<dbReference type="InterPro" id="IPR014729">
    <property type="entry name" value="Rossmann-like_a/b/a_fold"/>
</dbReference>
<dbReference type="GO" id="GO:0004830">
    <property type="term" value="F:tryptophan-tRNA ligase activity"/>
    <property type="evidence" value="ECO:0007669"/>
    <property type="project" value="UniProtKB-EC"/>
</dbReference>
<dbReference type="InterPro" id="IPR050203">
    <property type="entry name" value="Trp-tRNA_synthetase"/>
</dbReference>
<dbReference type="InterPro" id="IPR001412">
    <property type="entry name" value="aa-tRNA-synth_I_CS"/>
</dbReference>
<dbReference type="InterPro" id="IPR002305">
    <property type="entry name" value="aa-tRNA-synth_Ic"/>
</dbReference>
<dbReference type="OrthoDB" id="15808at2759"/>
<dbReference type="InterPro" id="IPR002306">
    <property type="entry name" value="Trp-tRNA-ligase"/>
</dbReference>
<dbReference type="PROSITE" id="PS00178">
    <property type="entry name" value="AA_TRNA_LIGASE_I"/>
    <property type="match status" value="1"/>
</dbReference>
<dbReference type="PANTHER" id="PTHR43766:SF1">
    <property type="entry name" value="TRYPTOPHAN--TRNA LIGASE, MITOCHONDRIAL"/>
    <property type="match status" value="1"/>
</dbReference>
<evidence type="ECO:0000256" key="8">
    <source>
        <dbReference type="ARBA" id="ARBA00023146"/>
    </source>
</evidence>
<dbReference type="EMBL" id="SKCS01000245">
    <property type="protein sequence ID" value="TNN12249.1"/>
    <property type="molecule type" value="Genomic_DNA"/>
</dbReference>
<evidence type="ECO:0000256" key="7">
    <source>
        <dbReference type="ARBA" id="ARBA00022917"/>
    </source>
</evidence>
<dbReference type="Pfam" id="PF00579">
    <property type="entry name" value="tRNA-synt_1b"/>
    <property type="match status" value="1"/>
</dbReference>
<evidence type="ECO:0000256" key="1">
    <source>
        <dbReference type="ARBA" id="ARBA00004173"/>
    </source>
</evidence>
<evidence type="ECO:0000256" key="4">
    <source>
        <dbReference type="ARBA" id="ARBA00022598"/>
    </source>
</evidence>
<accession>A0A4Z2D734</accession>
<dbReference type="AlphaFoldDB" id="A0A4Z2D734"/>
<dbReference type="NCBIfam" id="TIGR00233">
    <property type="entry name" value="trpS"/>
    <property type="match status" value="1"/>
</dbReference>
<name>A0A4Z2D734_SCHJA</name>
<keyword evidence="5 10" id="KW-0547">Nucleotide-binding</keyword>
<dbReference type="Proteomes" id="UP000311919">
    <property type="component" value="Unassembled WGS sequence"/>
</dbReference>
<sequence>MFHQCVRLKSLRPIYCLMNSFYQIPSSHRILVNVVSRRNTFTLTGIQPSGKPHLGNYLGVIKPYLHALTSQNCVTLEYGIHELVATLLACGFEAKSSRQIIFLQSSVPGHTELAWILSSVCSVRRLAHLPQWREKSGYYNSMSDTSINDNQQMTNISDHHSVGLFTYPTLQAADILLYGAHSVPIGTDQITHIELARDLVRSAIHKWPSLSSILHVPNSLIFETPKITNLRNPTKKMSKSDTSEMGIIYLTDTPDSIHKKIKRAETDSIRKISYNVDERPGVSNLLRILAAIEGRKIEEILSTVSDEWNKEELKSKVTDAIIHELDPIQKRLNYLMLTEDGQSTIVECLSYGSVKANELARKRLKLIYSAIGCSIPIYKHNTYSSNCNNSIVV</sequence>
<keyword evidence="6 10" id="KW-0067">ATP-binding</keyword>
<keyword evidence="12" id="KW-1185">Reference proteome</keyword>
<evidence type="ECO:0000256" key="9">
    <source>
        <dbReference type="ARBA" id="ARBA00030268"/>
    </source>
</evidence>
<evidence type="ECO:0000313" key="12">
    <source>
        <dbReference type="Proteomes" id="UP000311919"/>
    </source>
</evidence>
<evidence type="ECO:0000313" key="11">
    <source>
        <dbReference type="EMBL" id="TNN12249.1"/>
    </source>
</evidence>
<keyword evidence="7 10" id="KW-0648">Protein biosynthesis</keyword>
<dbReference type="GO" id="GO:0005759">
    <property type="term" value="C:mitochondrial matrix"/>
    <property type="evidence" value="ECO:0007669"/>
    <property type="project" value="TreeGrafter"/>
</dbReference>
<dbReference type="PANTHER" id="PTHR43766">
    <property type="entry name" value="TRYPTOPHAN--TRNA LIGASE, MITOCHONDRIAL"/>
    <property type="match status" value="1"/>
</dbReference>
<dbReference type="FunFam" id="1.10.240.10:FF:000002">
    <property type="entry name" value="Tryptophan--tRNA ligase"/>
    <property type="match status" value="1"/>
</dbReference>
<evidence type="ECO:0000256" key="2">
    <source>
        <dbReference type="ARBA" id="ARBA00005594"/>
    </source>
</evidence>
<evidence type="ECO:0000256" key="3">
    <source>
        <dbReference type="ARBA" id="ARBA00013161"/>
    </source>
</evidence>
<gene>
    <name evidence="11" type="ORF">EWB00_003884</name>
</gene>